<organism evidence="2 3">
    <name type="scientific">Iphiclides podalirius</name>
    <name type="common">scarce swallowtail</name>
    <dbReference type="NCBI Taxonomy" id="110791"/>
    <lineage>
        <taxon>Eukaryota</taxon>
        <taxon>Metazoa</taxon>
        <taxon>Ecdysozoa</taxon>
        <taxon>Arthropoda</taxon>
        <taxon>Hexapoda</taxon>
        <taxon>Insecta</taxon>
        <taxon>Pterygota</taxon>
        <taxon>Neoptera</taxon>
        <taxon>Endopterygota</taxon>
        <taxon>Lepidoptera</taxon>
        <taxon>Glossata</taxon>
        <taxon>Ditrysia</taxon>
        <taxon>Papilionoidea</taxon>
        <taxon>Papilionidae</taxon>
        <taxon>Papilioninae</taxon>
        <taxon>Iphiclides</taxon>
    </lineage>
</organism>
<evidence type="ECO:0000313" key="2">
    <source>
        <dbReference type="EMBL" id="CAH2044736.1"/>
    </source>
</evidence>
<evidence type="ECO:0000313" key="3">
    <source>
        <dbReference type="Proteomes" id="UP000837857"/>
    </source>
</evidence>
<accession>A0ABN8I1X3</accession>
<dbReference type="Proteomes" id="UP000837857">
    <property type="component" value="Chromosome 16"/>
</dbReference>
<dbReference type="EMBL" id="OW152828">
    <property type="protein sequence ID" value="CAH2044736.1"/>
    <property type="molecule type" value="Genomic_DNA"/>
</dbReference>
<reference evidence="2" key="1">
    <citation type="submission" date="2022-03" db="EMBL/GenBank/DDBJ databases">
        <authorList>
            <person name="Martin H S."/>
        </authorList>
    </citation>
    <scope>NUCLEOTIDE SEQUENCE</scope>
</reference>
<proteinExistence type="predicted"/>
<name>A0ABN8I1X3_9NEOP</name>
<feature type="region of interest" description="Disordered" evidence="1">
    <location>
        <begin position="84"/>
        <end position="105"/>
    </location>
</feature>
<gene>
    <name evidence="2" type="ORF">IPOD504_LOCUS4764</name>
</gene>
<protein>
    <submittedName>
        <fullName evidence="2">Uncharacterized protein</fullName>
    </submittedName>
</protein>
<sequence length="154" mass="17369">MAQKRKERLRELSRLSETGGQFHNLDIRAISDVHLNSSPGWLTLDYLRQLRRPPAGRARSVEKFWRATPVRLQSGLRPKFAPGELLGGRLKGNKPNNRSQLSAAGLESRPGIPQVYLPSHKYADPPFLIYPRFAITPPTHGEPETNEIRDISAI</sequence>
<feature type="non-terminal residue" evidence="2">
    <location>
        <position position="1"/>
    </location>
</feature>
<keyword evidence="3" id="KW-1185">Reference proteome</keyword>
<evidence type="ECO:0000256" key="1">
    <source>
        <dbReference type="SAM" id="MobiDB-lite"/>
    </source>
</evidence>